<protein>
    <submittedName>
        <fullName evidence="3">Uncharacterized protein</fullName>
    </submittedName>
</protein>
<name>A0A0C3NRS7_PISTI</name>
<evidence type="ECO:0000256" key="1">
    <source>
        <dbReference type="SAM" id="MobiDB-lite"/>
    </source>
</evidence>
<proteinExistence type="predicted"/>
<dbReference type="EMBL" id="KN832020">
    <property type="protein sequence ID" value="KIN97993.1"/>
    <property type="molecule type" value="Genomic_DNA"/>
</dbReference>
<dbReference type="HOGENOM" id="CLU_2543464_0_0_1"/>
<reference evidence="4" key="2">
    <citation type="submission" date="2015-01" db="EMBL/GenBank/DDBJ databases">
        <title>Evolutionary Origins and Diversification of the Mycorrhizal Mutualists.</title>
        <authorList>
            <consortium name="DOE Joint Genome Institute"/>
            <consortium name="Mycorrhizal Genomics Consortium"/>
            <person name="Kohler A."/>
            <person name="Kuo A."/>
            <person name="Nagy L.G."/>
            <person name="Floudas D."/>
            <person name="Copeland A."/>
            <person name="Barry K.W."/>
            <person name="Cichocki N."/>
            <person name="Veneault-Fourrey C."/>
            <person name="LaButti K."/>
            <person name="Lindquist E.A."/>
            <person name="Lipzen A."/>
            <person name="Lundell T."/>
            <person name="Morin E."/>
            <person name="Murat C."/>
            <person name="Riley R."/>
            <person name="Ohm R."/>
            <person name="Sun H."/>
            <person name="Tunlid A."/>
            <person name="Henrissat B."/>
            <person name="Grigoriev I.V."/>
            <person name="Hibbett D.S."/>
            <person name="Martin F."/>
        </authorList>
    </citation>
    <scope>NUCLEOTIDE SEQUENCE [LARGE SCALE GENOMIC DNA]</scope>
    <source>
        <strain evidence="2 4">Marx 270</strain>
    </source>
</reference>
<sequence>MNAQTALANSSSSRTCSPHQNPKRLGGGTTQHQQYGPHRTKVSIRAMCELSAEFLAFEQAGWWDERRERAELLGRTPTWHTKH</sequence>
<reference evidence="3" key="3">
    <citation type="submission" date="2015-02" db="EMBL/GenBank/DDBJ databases">
        <title>Evolutionary Origins and Diversification of the Mycorrhizal Mutualists.</title>
        <authorList>
            <consortium name="DOE Joint Genome Institute"/>
            <consortium name="Mycorrhizal Genomics Consortium"/>
            <person name="Kohler A."/>
            <person name="Kuo A."/>
            <person name="Nagy L.G."/>
            <person name="Floudas D."/>
            <person name="Copeland A."/>
            <person name="Barry K.W."/>
            <person name="Cichocki N."/>
            <person name="Veneault-Fourrey C."/>
            <person name="LaButti K."/>
            <person name="Lindquist E.A."/>
            <person name="Lipzen A."/>
            <person name="Lundell T."/>
            <person name="Morin E."/>
            <person name="Murat C."/>
            <person name="Riley R."/>
            <person name="Ohm R."/>
            <person name="Sun H."/>
            <person name="Tunlid A."/>
            <person name="Henrissat B."/>
            <person name="Grigoriev I.V."/>
            <person name="Hibbett D.S."/>
            <person name="Martin F."/>
        </authorList>
    </citation>
    <scope>NUCLEOTIDE SEQUENCE</scope>
    <source>
        <strain evidence="3">Marx 270</strain>
    </source>
</reference>
<dbReference type="AlphaFoldDB" id="A0A0C3NRS7"/>
<dbReference type="EMBL" id="KN832066">
    <property type="protein sequence ID" value="KIN95501.1"/>
    <property type="molecule type" value="Genomic_DNA"/>
</dbReference>
<organism evidence="3 4">
    <name type="scientific">Pisolithus tinctorius Marx 270</name>
    <dbReference type="NCBI Taxonomy" id="870435"/>
    <lineage>
        <taxon>Eukaryota</taxon>
        <taxon>Fungi</taxon>
        <taxon>Dikarya</taxon>
        <taxon>Basidiomycota</taxon>
        <taxon>Agaricomycotina</taxon>
        <taxon>Agaricomycetes</taxon>
        <taxon>Agaricomycetidae</taxon>
        <taxon>Boletales</taxon>
        <taxon>Sclerodermatineae</taxon>
        <taxon>Pisolithaceae</taxon>
        <taxon>Pisolithus</taxon>
    </lineage>
</organism>
<evidence type="ECO:0000313" key="4">
    <source>
        <dbReference type="Proteomes" id="UP000054217"/>
    </source>
</evidence>
<dbReference type="Proteomes" id="UP000054217">
    <property type="component" value="Unassembled WGS sequence"/>
</dbReference>
<gene>
    <name evidence="3" type="ORF">M404DRAFT_1005682</name>
    <name evidence="2" type="ORF">M404DRAFT_1007469</name>
</gene>
<reference evidence="3 4" key="1">
    <citation type="submission" date="2014-04" db="EMBL/GenBank/DDBJ databases">
        <authorList>
            <consortium name="DOE Joint Genome Institute"/>
            <person name="Kuo A."/>
            <person name="Kohler A."/>
            <person name="Costa M.D."/>
            <person name="Nagy L.G."/>
            <person name="Floudas D."/>
            <person name="Copeland A."/>
            <person name="Barry K.W."/>
            <person name="Cichocki N."/>
            <person name="Veneault-Fourrey C."/>
            <person name="LaButti K."/>
            <person name="Lindquist E.A."/>
            <person name="Lipzen A."/>
            <person name="Lundell T."/>
            <person name="Morin E."/>
            <person name="Murat C."/>
            <person name="Sun H."/>
            <person name="Tunlid A."/>
            <person name="Henrissat B."/>
            <person name="Grigoriev I.V."/>
            <person name="Hibbett D.S."/>
            <person name="Martin F."/>
            <person name="Nordberg H.P."/>
            <person name="Cantor M.N."/>
            <person name="Hua S.X."/>
        </authorList>
    </citation>
    <scope>NUCLEOTIDE SEQUENCE [LARGE SCALE GENOMIC DNA]</scope>
    <source>
        <strain evidence="3 4">Marx 270</strain>
    </source>
</reference>
<evidence type="ECO:0000313" key="3">
    <source>
        <dbReference type="EMBL" id="KIN97993.1"/>
    </source>
</evidence>
<accession>A0A0C3NRS7</accession>
<feature type="compositionally biased region" description="Polar residues" evidence="1">
    <location>
        <begin position="1"/>
        <end position="20"/>
    </location>
</feature>
<evidence type="ECO:0000313" key="2">
    <source>
        <dbReference type="EMBL" id="KIN95501.1"/>
    </source>
</evidence>
<feature type="region of interest" description="Disordered" evidence="1">
    <location>
        <begin position="1"/>
        <end position="39"/>
    </location>
</feature>
<keyword evidence="4" id="KW-1185">Reference proteome</keyword>